<organism evidence="1">
    <name type="scientific">Rhizophora mucronata</name>
    <name type="common">Asiatic mangrove</name>
    <dbReference type="NCBI Taxonomy" id="61149"/>
    <lineage>
        <taxon>Eukaryota</taxon>
        <taxon>Viridiplantae</taxon>
        <taxon>Streptophyta</taxon>
        <taxon>Embryophyta</taxon>
        <taxon>Tracheophyta</taxon>
        <taxon>Spermatophyta</taxon>
        <taxon>Magnoliopsida</taxon>
        <taxon>eudicotyledons</taxon>
        <taxon>Gunneridae</taxon>
        <taxon>Pentapetalae</taxon>
        <taxon>rosids</taxon>
        <taxon>fabids</taxon>
        <taxon>Malpighiales</taxon>
        <taxon>Rhizophoraceae</taxon>
        <taxon>Rhizophora</taxon>
    </lineage>
</organism>
<accession>A0A2P2Q0I6</accession>
<evidence type="ECO:0000313" key="1">
    <source>
        <dbReference type="EMBL" id="MBX60510.1"/>
    </source>
</evidence>
<name>A0A2P2Q0I6_RHIMU</name>
<reference evidence="1" key="1">
    <citation type="submission" date="2018-02" db="EMBL/GenBank/DDBJ databases">
        <title>Rhizophora mucronata_Transcriptome.</title>
        <authorList>
            <person name="Meera S.P."/>
            <person name="Sreeshan A."/>
            <person name="Augustine A."/>
        </authorList>
    </citation>
    <scope>NUCLEOTIDE SEQUENCE</scope>
    <source>
        <tissue evidence="1">Leaf</tissue>
    </source>
</reference>
<dbReference type="EMBL" id="GGEC01080026">
    <property type="protein sequence ID" value="MBX60510.1"/>
    <property type="molecule type" value="Transcribed_RNA"/>
</dbReference>
<proteinExistence type="predicted"/>
<dbReference type="AlphaFoldDB" id="A0A2P2Q0I6"/>
<sequence length="38" mass="4361">MALRHPTGEENREKEKQISLPNILDAADFLDLTLIVIR</sequence>
<protein>
    <submittedName>
        <fullName evidence="1">Uncharacterized protein</fullName>
    </submittedName>
</protein>